<organism evidence="3 4">
    <name type="scientific">Brevibacterium aurantiacum</name>
    <dbReference type="NCBI Taxonomy" id="273384"/>
    <lineage>
        <taxon>Bacteria</taxon>
        <taxon>Bacillati</taxon>
        <taxon>Actinomycetota</taxon>
        <taxon>Actinomycetes</taxon>
        <taxon>Micrococcales</taxon>
        <taxon>Brevibacteriaceae</taxon>
        <taxon>Brevibacterium</taxon>
    </lineage>
</organism>
<evidence type="ECO:0000313" key="3">
    <source>
        <dbReference type="EMBL" id="PCC17941.1"/>
    </source>
</evidence>
<dbReference type="InterPro" id="IPR013815">
    <property type="entry name" value="ATP_grasp_subdomain_1"/>
</dbReference>
<dbReference type="Gene3D" id="3.40.50.20">
    <property type="match status" value="1"/>
</dbReference>
<dbReference type="GO" id="GO:0005524">
    <property type="term" value="F:ATP binding"/>
    <property type="evidence" value="ECO:0007669"/>
    <property type="project" value="UniProtKB-UniRule"/>
</dbReference>
<sequence length="306" mass="32147">MGHSSAPTLAAADCSVILPAYNSPEYRGAVLEWARSESPDLFISLNDYELQILADGLADDLRELGCTVASLGSAAQKIVLDKRLLAATLHDCAIPTPTTWLGSEAEQAISVNPSGDFVVKHRFGSGSAGLGFASAKTLRAAVDESAQSAKNPDGRTSSAGLDAVIIQEQLPGTEYGVDGIFSLHGTGELRGVLARRKDRMRNGDTDVATTVPAERFAASLAALGRVLTPVGPIDVDFKESADGEPLIIDVNPRFGGGYPFCHLAGADVPADIVRTLAGWDNDPSLLRCEPGLTSARRDDFMVLGQA</sequence>
<keyword evidence="1" id="KW-0547">Nucleotide-binding</keyword>
<dbReference type="Pfam" id="PF15632">
    <property type="entry name" value="ATPgrasp_Ter"/>
    <property type="match status" value="1"/>
</dbReference>
<name>A0A2A3X2M0_BREAU</name>
<proteinExistence type="predicted"/>
<comment type="caution">
    <text evidence="3">The sequence shown here is derived from an EMBL/GenBank/DDBJ whole genome shotgun (WGS) entry which is preliminary data.</text>
</comment>
<dbReference type="InterPro" id="IPR011761">
    <property type="entry name" value="ATP-grasp"/>
</dbReference>
<dbReference type="Gene3D" id="3.30.470.20">
    <property type="entry name" value="ATP-grasp fold, B domain"/>
    <property type="match status" value="1"/>
</dbReference>
<evidence type="ECO:0000313" key="4">
    <source>
        <dbReference type="Proteomes" id="UP000218377"/>
    </source>
</evidence>
<evidence type="ECO:0000256" key="1">
    <source>
        <dbReference type="PROSITE-ProRule" id="PRU00409"/>
    </source>
</evidence>
<dbReference type="Proteomes" id="UP000218377">
    <property type="component" value="Unassembled WGS sequence"/>
</dbReference>
<reference evidence="3 4" key="1">
    <citation type="journal article" date="2017" name="Elife">
        <title>Extensive horizontal gene transfer in cheese-associated bacteria.</title>
        <authorList>
            <person name="Bonham K.S."/>
            <person name="Wolfe B.E."/>
            <person name="Dutton R.J."/>
        </authorList>
    </citation>
    <scope>NUCLEOTIDE SEQUENCE [LARGE SCALE GENOMIC DNA]</scope>
    <source>
        <strain evidence="3 4">JB5</strain>
    </source>
</reference>
<protein>
    <recommendedName>
        <fullName evidence="2">ATP-grasp domain-containing protein</fullName>
    </recommendedName>
</protein>
<dbReference type="GO" id="GO:0046872">
    <property type="term" value="F:metal ion binding"/>
    <property type="evidence" value="ECO:0007669"/>
    <property type="project" value="InterPro"/>
</dbReference>
<accession>A0A2A3X2M0</accession>
<dbReference type="EMBL" id="NRGX01000001">
    <property type="protein sequence ID" value="PCC17941.1"/>
    <property type="molecule type" value="Genomic_DNA"/>
</dbReference>
<evidence type="ECO:0000259" key="2">
    <source>
        <dbReference type="PROSITE" id="PS50975"/>
    </source>
</evidence>
<dbReference type="PROSITE" id="PS50975">
    <property type="entry name" value="ATP_GRASP"/>
    <property type="match status" value="1"/>
</dbReference>
<feature type="domain" description="ATP-grasp" evidence="2">
    <location>
        <begin position="86"/>
        <end position="277"/>
    </location>
</feature>
<gene>
    <name evidence="3" type="ORF">CIK79_06335</name>
</gene>
<dbReference type="SUPFAM" id="SSF56059">
    <property type="entry name" value="Glutathione synthetase ATP-binding domain-like"/>
    <property type="match status" value="1"/>
</dbReference>
<dbReference type="AlphaFoldDB" id="A0A2A3X2M0"/>
<keyword evidence="1" id="KW-0067">ATP-binding</keyword>
<dbReference type="Gene3D" id="3.30.1490.20">
    <property type="entry name" value="ATP-grasp fold, A domain"/>
    <property type="match status" value="1"/>
</dbReference>